<name>A0A6J2V9J0_CHACN</name>
<dbReference type="AlphaFoldDB" id="A0A6J2V9J0"/>
<dbReference type="GO" id="GO:0005763">
    <property type="term" value="C:mitochondrial small ribosomal subunit"/>
    <property type="evidence" value="ECO:0007669"/>
    <property type="project" value="TreeGrafter"/>
</dbReference>
<dbReference type="InterPro" id="IPR019375">
    <property type="entry name" value="Ribosomal_bS1m"/>
</dbReference>
<protein>
    <submittedName>
        <fullName evidence="3">Small ribosomal subunit protein bS1m</fullName>
    </submittedName>
</protein>
<sequence length="190" mass="20898">MATLCKVVHNVRSRTSLSSLNTVFGRKAFYTTDVSDLSGGDAGKESSTPAPEKPKGGFAAAYELHSDIQQKQHSKDVRTGSSRDEKSFASLLRHSPLMQMGPAKDKIVIGKIFHVVKDDLYIDFGAKFHCVCKRPSVDGDKYQRGGRVRLRLVDLELTSRFLGATTDTTLLEAEAVLLGLSEIKDQKPKE</sequence>
<feature type="region of interest" description="Disordered" evidence="1">
    <location>
        <begin position="37"/>
        <end position="56"/>
    </location>
</feature>
<dbReference type="GeneID" id="115810094"/>
<proteinExistence type="predicted"/>
<dbReference type="InParanoid" id="A0A6J2V9J0"/>
<keyword evidence="2" id="KW-1185">Reference proteome</keyword>
<dbReference type="Pfam" id="PF10246">
    <property type="entry name" value="MRP-S35"/>
    <property type="match status" value="1"/>
</dbReference>
<evidence type="ECO:0000313" key="3">
    <source>
        <dbReference type="RefSeq" id="XP_030627871.1"/>
    </source>
</evidence>
<dbReference type="PANTHER" id="PTHR13447">
    <property type="entry name" value="MITOCHONDRIAL 28S RIBOSOMAL PROTEIN S28"/>
    <property type="match status" value="1"/>
</dbReference>
<dbReference type="RefSeq" id="XP_030627871.1">
    <property type="nucleotide sequence ID" value="XM_030772011.1"/>
</dbReference>
<dbReference type="Proteomes" id="UP000504632">
    <property type="component" value="Chromosome 4"/>
</dbReference>
<dbReference type="CTD" id="28957"/>
<dbReference type="OrthoDB" id="6020229at2759"/>
<gene>
    <name evidence="3" type="primary">mrps28</name>
</gene>
<reference evidence="3" key="1">
    <citation type="submission" date="2025-08" db="UniProtKB">
        <authorList>
            <consortium name="RefSeq"/>
        </authorList>
    </citation>
    <scope>IDENTIFICATION</scope>
</reference>
<accession>A0A6J2V9J0</accession>
<dbReference type="PANTHER" id="PTHR13447:SF2">
    <property type="entry name" value="SMALL RIBOSOMAL SUBUNIT PROTEIN BS1M"/>
    <property type="match status" value="1"/>
</dbReference>
<evidence type="ECO:0000313" key="2">
    <source>
        <dbReference type="Proteomes" id="UP000504632"/>
    </source>
</evidence>
<evidence type="ECO:0000256" key="1">
    <source>
        <dbReference type="SAM" id="MobiDB-lite"/>
    </source>
</evidence>
<organism evidence="2 3">
    <name type="scientific">Chanos chanos</name>
    <name type="common">Milkfish</name>
    <name type="synonym">Mugil chanos</name>
    <dbReference type="NCBI Taxonomy" id="29144"/>
    <lineage>
        <taxon>Eukaryota</taxon>
        <taxon>Metazoa</taxon>
        <taxon>Chordata</taxon>
        <taxon>Craniata</taxon>
        <taxon>Vertebrata</taxon>
        <taxon>Euteleostomi</taxon>
        <taxon>Actinopterygii</taxon>
        <taxon>Neopterygii</taxon>
        <taxon>Teleostei</taxon>
        <taxon>Ostariophysi</taxon>
        <taxon>Gonorynchiformes</taxon>
        <taxon>Chanidae</taxon>
        <taxon>Chanos</taxon>
    </lineage>
</organism>